<accession>A0A853BE12</accession>
<dbReference type="EMBL" id="JACCFK010000002">
    <property type="protein sequence ID" value="NYI93260.1"/>
    <property type="molecule type" value="Genomic_DNA"/>
</dbReference>
<dbReference type="Proteomes" id="UP000549616">
    <property type="component" value="Unassembled WGS sequence"/>
</dbReference>
<dbReference type="AlphaFoldDB" id="A0A853BE12"/>
<protein>
    <submittedName>
        <fullName evidence="1">Uncharacterized protein</fullName>
    </submittedName>
</protein>
<dbReference type="RefSeq" id="WP_246339336.1">
    <property type="nucleotide sequence ID" value="NZ_JACCFK010000002.1"/>
</dbReference>
<keyword evidence="2" id="KW-1185">Reference proteome</keyword>
<reference evidence="1 2" key="1">
    <citation type="submission" date="2020-07" db="EMBL/GenBank/DDBJ databases">
        <title>Sequencing the genomes of 1000 actinobacteria strains.</title>
        <authorList>
            <person name="Klenk H.-P."/>
        </authorList>
    </citation>
    <scope>NUCLEOTIDE SEQUENCE [LARGE SCALE GENOMIC DNA]</scope>
    <source>
        <strain evidence="1 2">DSM 104006</strain>
    </source>
</reference>
<organism evidence="1 2">
    <name type="scientific">Amycolatopsis endophytica</name>
    <dbReference type="NCBI Taxonomy" id="860233"/>
    <lineage>
        <taxon>Bacteria</taxon>
        <taxon>Bacillati</taxon>
        <taxon>Actinomycetota</taxon>
        <taxon>Actinomycetes</taxon>
        <taxon>Pseudonocardiales</taxon>
        <taxon>Pseudonocardiaceae</taxon>
        <taxon>Amycolatopsis</taxon>
    </lineage>
</organism>
<name>A0A853BE12_9PSEU</name>
<comment type="caution">
    <text evidence="1">The sequence shown here is derived from an EMBL/GenBank/DDBJ whole genome shotgun (WGS) entry which is preliminary data.</text>
</comment>
<gene>
    <name evidence="1" type="ORF">HNR02_006635</name>
</gene>
<evidence type="ECO:0000313" key="2">
    <source>
        <dbReference type="Proteomes" id="UP000549616"/>
    </source>
</evidence>
<sequence length="112" mass="12577">MVRHDMRSTMTAVLERNTVVREDFATEPYELPWASEARFFVQALEADGVLEFHTEISPDGLHWCPLEDTAHHIDSPGLITWPVTGFGQWLRVRCSVAPGAAAKLRIYLVGKG</sequence>
<evidence type="ECO:0000313" key="1">
    <source>
        <dbReference type="EMBL" id="NYI93260.1"/>
    </source>
</evidence>
<proteinExistence type="predicted"/>